<feature type="domain" description="VanZ-like" evidence="2">
    <location>
        <begin position="63"/>
        <end position="179"/>
    </location>
</feature>
<accession>A0A940WQ26</accession>
<feature type="transmembrane region" description="Helical" evidence="1">
    <location>
        <begin position="36"/>
        <end position="57"/>
    </location>
</feature>
<dbReference type="InterPro" id="IPR006976">
    <property type="entry name" value="VanZ-like"/>
</dbReference>
<protein>
    <submittedName>
        <fullName evidence="3">VanZ family protein</fullName>
    </submittedName>
</protein>
<sequence length="209" mass="24499">MYTIFNIAYLGSIILVIYIIVDVIRNKTRNFFRRVIFYSMIFYFVNVAQLTTGGIMFPPQPDDNFWSWQWNVQLVPFYFVLDWINHLNSRGFDWFFWNSVKLSAYNLLMLLPLGVYLSIFNIKNSKVAAVIIFLVSFGIETSQLFFGYLGIIMGRSFNVDDLILNTAGGVIGYLAFELIKKVFRRLPFKDEKKASLFKYYLSRQKEGKA</sequence>
<dbReference type="Proteomes" id="UP000678228">
    <property type="component" value="Unassembled WGS sequence"/>
</dbReference>
<dbReference type="AlphaFoldDB" id="A0A940WQ26"/>
<evidence type="ECO:0000313" key="4">
    <source>
        <dbReference type="Proteomes" id="UP000678228"/>
    </source>
</evidence>
<keyword evidence="4" id="KW-1185">Reference proteome</keyword>
<dbReference type="PANTHER" id="PTHR36834:SF1">
    <property type="entry name" value="INTEGRAL MEMBRANE PROTEIN"/>
    <property type="match status" value="1"/>
</dbReference>
<name>A0A940WQ26_9BACI</name>
<dbReference type="PANTHER" id="PTHR36834">
    <property type="entry name" value="MEMBRANE PROTEIN-RELATED"/>
    <property type="match status" value="1"/>
</dbReference>
<keyword evidence="1" id="KW-0812">Transmembrane</keyword>
<comment type="caution">
    <text evidence="3">The sequence shown here is derived from an EMBL/GenBank/DDBJ whole genome shotgun (WGS) entry which is preliminary data.</text>
</comment>
<organism evidence="3 4">
    <name type="scientific">Halalkalibacter suaedae</name>
    <dbReference type="NCBI Taxonomy" id="2822140"/>
    <lineage>
        <taxon>Bacteria</taxon>
        <taxon>Bacillati</taxon>
        <taxon>Bacillota</taxon>
        <taxon>Bacilli</taxon>
        <taxon>Bacillales</taxon>
        <taxon>Bacillaceae</taxon>
        <taxon>Halalkalibacter</taxon>
    </lineage>
</organism>
<evidence type="ECO:0000313" key="3">
    <source>
        <dbReference type="EMBL" id="MBP3950251.1"/>
    </source>
</evidence>
<reference evidence="3" key="1">
    <citation type="submission" date="2021-03" db="EMBL/GenBank/DDBJ databases">
        <title>Bacillus suaedae sp. nov., isolated from Suaeda aralocaspica.</title>
        <authorList>
            <person name="Lei R.F.R."/>
        </authorList>
    </citation>
    <scope>NUCLEOTIDE SEQUENCE</scope>
    <source>
        <strain evidence="3">YZJH907-2</strain>
    </source>
</reference>
<feature type="transmembrane region" description="Helical" evidence="1">
    <location>
        <begin position="6"/>
        <end position="24"/>
    </location>
</feature>
<feature type="transmembrane region" description="Helical" evidence="1">
    <location>
        <begin position="162"/>
        <end position="179"/>
    </location>
</feature>
<gene>
    <name evidence="3" type="ORF">J7W16_03830</name>
</gene>
<dbReference type="InterPro" id="IPR053150">
    <property type="entry name" value="Teicoplanin_resist-assoc"/>
</dbReference>
<keyword evidence="1" id="KW-1133">Transmembrane helix</keyword>
<dbReference type="Pfam" id="PF04892">
    <property type="entry name" value="VanZ"/>
    <property type="match status" value="1"/>
</dbReference>
<feature type="transmembrane region" description="Helical" evidence="1">
    <location>
        <begin position="102"/>
        <end position="120"/>
    </location>
</feature>
<evidence type="ECO:0000256" key="1">
    <source>
        <dbReference type="SAM" id="Phobius"/>
    </source>
</evidence>
<dbReference type="RefSeq" id="WP_210595857.1">
    <property type="nucleotide sequence ID" value="NZ_JAGKSQ010000001.1"/>
</dbReference>
<proteinExistence type="predicted"/>
<feature type="transmembrane region" description="Helical" evidence="1">
    <location>
        <begin position="127"/>
        <end position="150"/>
    </location>
</feature>
<dbReference type="EMBL" id="JAGKSQ010000001">
    <property type="protein sequence ID" value="MBP3950251.1"/>
    <property type="molecule type" value="Genomic_DNA"/>
</dbReference>
<keyword evidence="1" id="KW-0472">Membrane</keyword>
<evidence type="ECO:0000259" key="2">
    <source>
        <dbReference type="Pfam" id="PF04892"/>
    </source>
</evidence>